<feature type="region of interest" description="Disordered" evidence="1">
    <location>
        <begin position="27"/>
        <end position="67"/>
    </location>
</feature>
<keyword evidence="4" id="KW-1185">Reference proteome</keyword>
<reference evidence="3 4" key="1">
    <citation type="journal article" date="2018" name="Sci. Adv.">
        <title>Multi-heme cytochromes provide a pathway for survival in energy-limited environments.</title>
        <authorList>
            <person name="Deng X."/>
            <person name="Dohmae N."/>
            <person name="Nealson K.H."/>
            <person name="Hashimoto K."/>
            <person name="Okamoto A."/>
        </authorList>
    </citation>
    <scope>NUCLEOTIDE SEQUENCE [LARGE SCALE GENOMIC DNA]</scope>
    <source>
        <strain evidence="3 4">IS5</strain>
    </source>
</reference>
<feature type="compositionally biased region" description="Basic and acidic residues" evidence="1">
    <location>
        <begin position="51"/>
        <end position="62"/>
    </location>
</feature>
<feature type="domain" description="Tim44-like" evidence="2">
    <location>
        <begin position="77"/>
        <end position="207"/>
    </location>
</feature>
<protein>
    <submittedName>
        <fullName evidence="3">Import inner membrane translocase subunit Tim44</fullName>
    </submittedName>
</protein>
<organism evidence="3 4">
    <name type="scientific">Desulfovibrio ferrophilus</name>
    <dbReference type="NCBI Taxonomy" id="241368"/>
    <lineage>
        <taxon>Bacteria</taxon>
        <taxon>Pseudomonadati</taxon>
        <taxon>Thermodesulfobacteriota</taxon>
        <taxon>Desulfovibrionia</taxon>
        <taxon>Desulfovibrionales</taxon>
        <taxon>Desulfovibrionaceae</taxon>
        <taxon>Desulfovibrio</taxon>
    </lineage>
</organism>
<gene>
    <name evidence="3" type="ORF">DFE_1539</name>
</gene>
<dbReference type="SUPFAM" id="SSF54427">
    <property type="entry name" value="NTF2-like"/>
    <property type="match status" value="1"/>
</dbReference>
<dbReference type="AlphaFoldDB" id="A0A2Z6AYL8"/>
<dbReference type="Pfam" id="PF04280">
    <property type="entry name" value="Tim44"/>
    <property type="match status" value="1"/>
</dbReference>
<dbReference type="OrthoDB" id="5297955at2"/>
<dbReference type="InterPro" id="IPR007379">
    <property type="entry name" value="Tim44-like_dom"/>
</dbReference>
<proteinExistence type="predicted"/>
<dbReference type="EMBL" id="AP017378">
    <property type="protein sequence ID" value="BBD08265.1"/>
    <property type="molecule type" value="Genomic_DNA"/>
</dbReference>
<accession>A0A2Z6AYL8</accession>
<name>A0A2Z6AYL8_9BACT</name>
<dbReference type="PANTHER" id="PTHR41542">
    <property type="entry name" value="BLL5807 PROTEIN"/>
    <property type="match status" value="1"/>
</dbReference>
<dbReference type="PANTHER" id="PTHR41542:SF1">
    <property type="entry name" value="BLL5807 PROTEIN"/>
    <property type="match status" value="1"/>
</dbReference>
<evidence type="ECO:0000313" key="3">
    <source>
        <dbReference type="EMBL" id="BBD08265.1"/>
    </source>
</evidence>
<evidence type="ECO:0000259" key="2">
    <source>
        <dbReference type="SMART" id="SM00978"/>
    </source>
</evidence>
<dbReference type="InterPro" id="IPR032710">
    <property type="entry name" value="NTF2-like_dom_sf"/>
</dbReference>
<dbReference type="SMART" id="SM00978">
    <property type="entry name" value="Tim44"/>
    <property type="match status" value="1"/>
</dbReference>
<evidence type="ECO:0000313" key="4">
    <source>
        <dbReference type="Proteomes" id="UP000269883"/>
    </source>
</evidence>
<dbReference type="Proteomes" id="UP000269883">
    <property type="component" value="Chromosome"/>
</dbReference>
<dbReference type="RefSeq" id="WP_126378219.1">
    <property type="nucleotide sequence ID" value="NZ_AP017378.1"/>
</dbReference>
<dbReference type="KEGG" id="dfl:DFE_1539"/>
<sequence length="216" mass="24374">MRLTPFDVLIIGVLVYLLIRMALGSKRNGQKGPGGQGPDTRDGNPPQDQDTDPRRQATEAYKRAQQAWDMLRSDEQGQKPQIHSEDFEFDEVDFLAGAKLMCARIRESWDARDLDDLVQFCTPGAMQEFERRADSETRPPRAETLLINAGLVEVHAREDGMEEATVLYEILEKEPGSGVNRESREMWRFLRPTGDNSATWLLDGIRPVDDAGAITQ</sequence>
<evidence type="ECO:0000256" key="1">
    <source>
        <dbReference type="SAM" id="MobiDB-lite"/>
    </source>
</evidence>